<evidence type="ECO:0000256" key="1">
    <source>
        <dbReference type="ARBA" id="ARBA00008304"/>
    </source>
</evidence>
<gene>
    <name evidence="3" type="ORF">FDP41_006972</name>
</gene>
<dbReference type="RefSeq" id="XP_044558702.1">
    <property type="nucleotide sequence ID" value="XM_044710665.1"/>
</dbReference>
<dbReference type="InterPro" id="IPR040108">
    <property type="entry name" value="Laa1/Sip1/HEATR5"/>
</dbReference>
<keyword evidence="4" id="KW-1185">Reference proteome</keyword>
<comment type="caution">
    <text evidence="3">The sequence shown here is derived from an EMBL/GenBank/DDBJ whole genome shotgun (WGS) entry which is preliminary data.</text>
</comment>
<evidence type="ECO:0000313" key="3">
    <source>
        <dbReference type="EMBL" id="KAF0973989.1"/>
    </source>
</evidence>
<dbReference type="GO" id="GO:0016020">
    <property type="term" value="C:membrane"/>
    <property type="evidence" value="ECO:0007669"/>
    <property type="project" value="TreeGrafter"/>
</dbReference>
<dbReference type="Gene3D" id="1.25.10.10">
    <property type="entry name" value="Leucine-rich Repeat Variant"/>
    <property type="match status" value="3"/>
</dbReference>
<dbReference type="VEuPathDB" id="AmoebaDB:NF0082820"/>
<dbReference type="Proteomes" id="UP000444721">
    <property type="component" value="Unassembled WGS sequence"/>
</dbReference>
<dbReference type="GO" id="GO:0030139">
    <property type="term" value="C:endocytic vesicle"/>
    <property type="evidence" value="ECO:0007669"/>
    <property type="project" value="TreeGrafter"/>
</dbReference>
<dbReference type="GO" id="GO:0006897">
    <property type="term" value="P:endocytosis"/>
    <property type="evidence" value="ECO:0007669"/>
    <property type="project" value="TreeGrafter"/>
</dbReference>
<proteinExistence type="inferred from homology"/>
<evidence type="ECO:0000313" key="4">
    <source>
        <dbReference type="Proteomes" id="UP000444721"/>
    </source>
</evidence>
<dbReference type="GO" id="GO:0008104">
    <property type="term" value="P:intracellular protein localization"/>
    <property type="evidence" value="ECO:0007669"/>
    <property type="project" value="TreeGrafter"/>
</dbReference>
<dbReference type="InterPro" id="IPR046837">
    <property type="entry name" value="Laa1/Sip1/HEATR5-like_HEAT"/>
</dbReference>
<sequence>MQCLTQLTQFCTLASQNKKINSTQQEQIYLLWTDLARILENCSFDKLDKNVEVTLMKSVSFLTNIGNSVLTRRLICRCFNKFFNINPSTLIPSGSSKILQLLEQHSNATRNPQKINEIACLLDILGEAYSIQSHLVPNLFNLINNNLFWKLWKLNDDPIKEAILMLCAKYVANSKKRVKNEWTEYLKLILKGTQETNKHVKIACGELMLSIAVNYARPSDVNLKVFDTSLNMCLKSMEDTEEEVRKVFSHAAAQLLLSCMSDTGLHDSVANEDGGITPRSQKPSKEYTCSYAIMIATAPFTRIGQTKELRSAIASCIIYFFSKCPEDVIISNMDTIVKNLTGLISISSNNITNNDKKYAQTYVTKMLSIGLIDKLTEAGRISLLNNLVQLVINNTVVPNDSCFTTVLYCIGKLCKVLGECVAKYRDSILDAILQSLKYPIESVRYVGSLTIKQLMEALPSHSTGLISALMNMVQIDHAELATASKRDENIKNYANSLHGHSCALAALIMVSAKHSLTISHALCSAVLDTASLLGKAAHKSADDLYVSTKRQESCWILVCAILSLNDYWVKNNLEKILELWDDTMSGKYEEPITYSTKEEEITYRLRSRACCLLSLQIFIMNCIPLLTPEKLNLIFGYITATVDLLSSLPPTFKPTTSTGLYSINLIKMNLFNLVGKLPENVLAYVPSTDSKLQLPQHRHVINFVTKMAFAEADASISDSIPIRTSLIDSMVDLKVKLDPIEEKYTSISVDSFDASCILFDNISNLFYSESIFLKLPSLTVRLVDSSIRVLGKLFFYHKPNSKAQIIEHLVQQVKTALANNLMTPTTTSHRTRLEEDSGPIDSTLCIFSNVVATIYCILRNLETKPEENKKHKFYPQIHSVLNAAIGFSDPFVRAAAAECMYSFGKIIGDILLEDIVKRCTQKITTSNASLKSGLALALGSVNRSVGTLKSRELLPSTVSFLIALSKITEEDVQRSAFLSLYHTIDTNGVAFSPHAETIIQSIFSLLFDAPHSAVSILTAACKIMRGLIGLGPELLQLKTQPFDKIFNYFVSDLMTSIQVDSELFSSDALVIEFIHLLQRVIVFTPYLVENLETIVAFLKKLIHLKKERLYIENIQNEIGQCIKIICDQKPELISKYFTPSELFEIVDDMDFSISQALTYQSLSQSSNEKYVAGNNQENHFKNILSSLISSKLISPKPWIDLIHIVIYSELRTLEKETSQSVMLGDTDEKDDTPVEKKTSEVQPLVYSWQTKVFAMKCLQQVIETYSDELWHVDLSVARKYPDKDCLVNHLSKIIDICCTATNKGTVSVQHAGLVLMININNIFGKYQDPDVPSEPLLQQHALRFSTAISDTITQINSPLLVYASCQLASIFIPSRMLKNQSKLLSRMCSYLLNYIIDPKTFVSSSQGEVTTCMIRISVLTSLAEIYVSAQETQNKDLLEILQPNMKDIFINWYNLLQDFSNLTVVVNDEEDDHILIRTSNEYYAPIYEQAVENLNNFYFVEPGTERNVLYYFKQSYASVLNAISVSRGKEDLDSTADDIDYNDSLLIGLAISHLYGTDKKNIDKSIRCIKSIGEIIATKQFQKHHHAPGAVFEVFLLLIEIQGIRHLALHNACLDLLEKILTNVDMSLFVSSDQVSTQAIVTTSTEVCLKPLRLHFPYLFKQDGEFEMGSFTLEKDQKDLIAKSMSCLKAIVKTFGLSITGAVVPTLFYTACRVVQFTRSNLGLDTTTAIIEVSEKLHSELDGSDQSMTTEEKFSIWSVAIHASIDNIISRLLFSGNIIYTPEIELLFIFLSSSLCSNIELHDKVVRNIIKALQNEIINIHDSSNGDTKKISQAVDNTFNILYGLQNGILYLARSGLAKLAVFYSMSAAVEIVLNLSSESKFLVVSVVDNTHVLDKIAPPAINILLAGFSLLSELNSPPASVQSYLCTIVPMLVNMTKFARDHNMSKTFSLGVQCFDRLTKVAPDQFKSLITAQLLPPSVITDIQEFAKQQQQSVAAASSSSSTAKKPRGSSFQTKEKANHELLIQRNCE</sequence>
<dbReference type="OrthoDB" id="192608at2759"/>
<feature type="compositionally biased region" description="Low complexity" evidence="2">
    <location>
        <begin position="1995"/>
        <end position="2005"/>
    </location>
</feature>
<name>A0A6A5BM69_NAEFO</name>
<accession>A0A6A5BM69</accession>
<dbReference type="GO" id="GO:0042147">
    <property type="term" value="P:retrograde transport, endosome to Golgi"/>
    <property type="evidence" value="ECO:0007669"/>
    <property type="project" value="TreeGrafter"/>
</dbReference>
<dbReference type="EMBL" id="VFQX01000055">
    <property type="protein sequence ID" value="KAF0973989.1"/>
    <property type="molecule type" value="Genomic_DNA"/>
</dbReference>
<dbReference type="VEuPathDB" id="AmoebaDB:NfTy_089660"/>
<dbReference type="GO" id="GO:0005829">
    <property type="term" value="C:cytosol"/>
    <property type="evidence" value="ECO:0007669"/>
    <property type="project" value="GOC"/>
</dbReference>
<dbReference type="SUPFAM" id="SSF48371">
    <property type="entry name" value="ARM repeat"/>
    <property type="match status" value="2"/>
</dbReference>
<organism evidence="3 4">
    <name type="scientific">Naegleria fowleri</name>
    <name type="common">Brain eating amoeba</name>
    <dbReference type="NCBI Taxonomy" id="5763"/>
    <lineage>
        <taxon>Eukaryota</taxon>
        <taxon>Discoba</taxon>
        <taxon>Heterolobosea</taxon>
        <taxon>Tetramitia</taxon>
        <taxon>Eutetramitia</taxon>
        <taxon>Vahlkampfiidae</taxon>
        <taxon>Naegleria</taxon>
    </lineage>
</organism>
<dbReference type="VEuPathDB" id="AmoebaDB:FDP41_006972"/>
<comment type="similarity">
    <text evidence="1">Belongs to the HEATR5 family.</text>
</comment>
<dbReference type="PANTHER" id="PTHR21663:SF0">
    <property type="entry name" value="HEAT REPEAT-CONTAINING PROTEIN 5B"/>
    <property type="match status" value="1"/>
</dbReference>
<dbReference type="InterPro" id="IPR011989">
    <property type="entry name" value="ARM-like"/>
</dbReference>
<protein>
    <submittedName>
        <fullName evidence="3">Uncharacterized protein</fullName>
    </submittedName>
</protein>
<evidence type="ECO:0000256" key="2">
    <source>
        <dbReference type="SAM" id="MobiDB-lite"/>
    </source>
</evidence>
<dbReference type="InterPro" id="IPR016024">
    <property type="entry name" value="ARM-type_fold"/>
</dbReference>
<dbReference type="PANTHER" id="PTHR21663">
    <property type="entry name" value="HYPOTHETICAL HEAT DOMAIN-CONTAINING"/>
    <property type="match status" value="1"/>
</dbReference>
<dbReference type="GO" id="GO:0005794">
    <property type="term" value="C:Golgi apparatus"/>
    <property type="evidence" value="ECO:0007669"/>
    <property type="project" value="TreeGrafter"/>
</dbReference>
<dbReference type="GeneID" id="68114190"/>
<dbReference type="Pfam" id="PF20210">
    <property type="entry name" value="Laa1_Sip1_HTR5"/>
    <property type="match status" value="1"/>
</dbReference>
<reference evidence="3 4" key="1">
    <citation type="journal article" date="2019" name="Sci. Rep.">
        <title>Nanopore sequencing improves the draft genome of the human pathogenic amoeba Naegleria fowleri.</title>
        <authorList>
            <person name="Liechti N."/>
            <person name="Schurch N."/>
            <person name="Bruggmann R."/>
            <person name="Wittwer M."/>
        </authorList>
    </citation>
    <scope>NUCLEOTIDE SEQUENCE [LARGE SCALE GENOMIC DNA]</scope>
    <source>
        <strain evidence="3 4">ATCC 30894</strain>
    </source>
</reference>
<dbReference type="OMA" id="NQCENAD"/>
<feature type="region of interest" description="Disordered" evidence="2">
    <location>
        <begin position="1995"/>
        <end position="2021"/>
    </location>
</feature>